<comment type="caution">
    <text evidence="1">The sequence shown here is derived from an EMBL/GenBank/DDBJ whole genome shotgun (WGS) entry which is preliminary data.</text>
</comment>
<organism evidence="1 2">
    <name type="scientific">Colletotrichum asianum</name>
    <dbReference type="NCBI Taxonomy" id="702518"/>
    <lineage>
        <taxon>Eukaryota</taxon>
        <taxon>Fungi</taxon>
        <taxon>Dikarya</taxon>
        <taxon>Ascomycota</taxon>
        <taxon>Pezizomycotina</taxon>
        <taxon>Sordariomycetes</taxon>
        <taxon>Hypocreomycetidae</taxon>
        <taxon>Glomerellales</taxon>
        <taxon>Glomerellaceae</taxon>
        <taxon>Colletotrichum</taxon>
        <taxon>Colletotrichum gloeosporioides species complex</taxon>
    </lineage>
</organism>
<accession>A0A8H3WNA6</accession>
<protein>
    <submittedName>
        <fullName evidence="1">Uncharacterized protein</fullName>
    </submittedName>
</protein>
<name>A0A8H3WNA6_9PEZI</name>
<sequence length="14" mass="1544">MIARSHRFSVALVG</sequence>
<dbReference type="Proteomes" id="UP000434172">
    <property type="component" value="Unassembled WGS sequence"/>
</dbReference>
<evidence type="ECO:0000313" key="2">
    <source>
        <dbReference type="Proteomes" id="UP000434172"/>
    </source>
</evidence>
<gene>
    <name evidence="1" type="ORF">GQ607_003972</name>
</gene>
<dbReference type="EMBL" id="WOWK01000015">
    <property type="protein sequence ID" value="KAF0328947.1"/>
    <property type="molecule type" value="Genomic_DNA"/>
</dbReference>
<reference evidence="1 2" key="1">
    <citation type="submission" date="2019-12" db="EMBL/GenBank/DDBJ databases">
        <title>A genome sequence resource for the geographically widespread anthracnose pathogen Colletotrichum asianum.</title>
        <authorList>
            <person name="Meng Y."/>
        </authorList>
    </citation>
    <scope>NUCLEOTIDE SEQUENCE [LARGE SCALE GENOMIC DNA]</scope>
    <source>
        <strain evidence="1 2">ICMP 18580</strain>
    </source>
</reference>
<proteinExistence type="predicted"/>
<evidence type="ECO:0000313" key="1">
    <source>
        <dbReference type="EMBL" id="KAF0328947.1"/>
    </source>
</evidence>
<keyword evidence="2" id="KW-1185">Reference proteome</keyword>